<dbReference type="Pfam" id="PF02661">
    <property type="entry name" value="Fic"/>
    <property type="match status" value="1"/>
</dbReference>
<evidence type="ECO:0000256" key="2">
    <source>
        <dbReference type="PIRSR" id="PIRSR640198-2"/>
    </source>
</evidence>
<gene>
    <name evidence="4" type="ORF">WJX74_005211</name>
</gene>
<dbReference type="PROSITE" id="PS51459">
    <property type="entry name" value="FIDO"/>
    <property type="match status" value="1"/>
</dbReference>
<sequence length="278" mass="30224">MLADIQMASESFCMDAAARFVLSANLSEETGLNDLESTRLALRYYERHLDAARREGLHSPEALSLTPDMLLELHQALMYGSKHVGGQLRAGQAQAGQPGTSKLHIYPGPDGLEDMLLAVCDRFNQALGSISPKQAESIPQLYRLAAVLFVEFVTVHPFSDGNGRLGRILASHVLRGVTPFPVTPFADGTVATRSVFIKAITAGRGEKQRNFLQLGAPCDFAALLIEAGWDSWQQYQCAVNRAVQVPRSPSTSLINCEVSFSPVVRMVHDSMCATGFTS</sequence>
<organism evidence="4 5">
    <name type="scientific">Apatococcus lobatus</name>
    <dbReference type="NCBI Taxonomy" id="904363"/>
    <lineage>
        <taxon>Eukaryota</taxon>
        <taxon>Viridiplantae</taxon>
        <taxon>Chlorophyta</taxon>
        <taxon>core chlorophytes</taxon>
        <taxon>Trebouxiophyceae</taxon>
        <taxon>Chlorellales</taxon>
        <taxon>Chlorellaceae</taxon>
        <taxon>Apatococcus</taxon>
    </lineage>
</organism>
<keyword evidence="5" id="KW-1185">Reference proteome</keyword>
<dbReference type="GO" id="GO:0005524">
    <property type="term" value="F:ATP binding"/>
    <property type="evidence" value="ECO:0007669"/>
    <property type="project" value="UniProtKB-KW"/>
</dbReference>
<reference evidence="4 5" key="1">
    <citation type="journal article" date="2024" name="Nat. Commun.">
        <title>Phylogenomics reveals the evolutionary origins of lichenization in chlorophyte algae.</title>
        <authorList>
            <person name="Puginier C."/>
            <person name="Libourel C."/>
            <person name="Otte J."/>
            <person name="Skaloud P."/>
            <person name="Haon M."/>
            <person name="Grisel S."/>
            <person name="Petersen M."/>
            <person name="Berrin J.G."/>
            <person name="Delaux P.M."/>
            <person name="Dal Grande F."/>
            <person name="Keller J."/>
        </authorList>
    </citation>
    <scope>NUCLEOTIDE SEQUENCE [LARGE SCALE GENOMIC DNA]</scope>
    <source>
        <strain evidence="4 5">SAG 2145</strain>
    </source>
</reference>
<feature type="binding site" evidence="2">
    <location>
        <begin position="160"/>
        <end position="167"/>
    </location>
    <ligand>
        <name>ATP</name>
        <dbReference type="ChEBI" id="CHEBI:30616"/>
    </ligand>
</feature>
<dbReference type="EMBL" id="JALJOS010000001">
    <property type="protein sequence ID" value="KAK9844657.1"/>
    <property type="molecule type" value="Genomic_DNA"/>
</dbReference>
<dbReference type="SUPFAM" id="SSF140931">
    <property type="entry name" value="Fic-like"/>
    <property type="match status" value="1"/>
</dbReference>
<dbReference type="InterPro" id="IPR040198">
    <property type="entry name" value="Fido_containing"/>
</dbReference>
<dbReference type="Gene3D" id="1.10.3290.10">
    <property type="entry name" value="Fido-like domain"/>
    <property type="match status" value="1"/>
</dbReference>
<protein>
    <recommendedName>
        <fullName evidence="3">Fido domain-containing protein</fullName>
    </recommendedName>
</protein>
<dbReference type="PANTHER" id="PTHR13504">
    <property type="entry name" value="FIDO DOMAIN-CONTAINING PROTEIN DDB_G0283145"/>
    <property type="match status" value="1"/>
</dbReference>
<evidence type="ECO:0000313" key="4">
    <source>
        <dbReference type="EMBL" id="KAK9844657.1"/>
    </source>
</evidence>
<accession>A0AAW1SFP2</accession>
<keyword evidence="2" id="KW-0547">Nucleotide-binding</keyword>
<dbReference type="InterPro" id="IPR036597">
    <property type="entry name" value="Fido-like_dom_sf"/>
</dbReference>
<evidence type="ECO:0000313" key="5">
    <source>
        <dbReference type="Proteomes" id="UP001438707"/>
    </source>
</evidence>
<comment type="caution">
    <text evidence="4">The sequence shown here is derived from an EMBL/GenBank/DDBJ whole genome shotgun (WGS) entry which is preliminary data.</text>
</comment>
<feature type="domain" description="Fido" evidence="3">
    <location>
        <begin position="65"/>
        <end position="226"/>
    </location>
</feature>
<keyword evidence="2" id="KW-0067">ATP-binding</keyword>
<proteinExistence type="predicted"/>
<evidence type="ECO:0000256" key="1">
    <source>
        <dbReference type="PIRSR" id="PIRSR640198-1"/>
    </source>
</evidence>
<dbReference type="AlphaFoldDB" id="A0AAW1SFP2"/>
<feature type="active site" evidence="1">
    <location>
        <position position="156"/>
    </location>
</feature>
<dbReference type="Proteomes" id="UP001438707">
    <property type="component" value="Unassembled WGS sequence"/>
</dbReference>
<dbReference type="PANTHER" id="PTHR13504:SF38">
    <property type="entry name" value="FIDO DOMAIN-CONTAINING PROTEIN"/>
    <property type="match status" value="1"/>
</dbReference>
<name>A0AAW1SFP2_9CHLO</name>
<dbReference type="InterPro" id="IPR003812">
    <property type="entry name" value="Fido"/>
</dbReference>
<evidence type="ECO:0000259" key="3">
    <source>
        <dbReference type="PROSITE" id="PS51459"/>
    </source>
</evidence>